<dbReference type="InterPro" id="IPR029052">
    <property type="entry name" value="Metallo-depent_PP-like"/>
</dbReference>
<dbReference type="AlphaFoldDB" id="X1I9V1"/>
<reference evidence="2" key="1">
    <citation type="journal article" date="2014" name="Front. Microbiol.">
        <title>High frequency of phylogenetically diverse reductive dehalogenase-homologous genes in deep subseafloor sedimentary metagenomes.</title>
        <authorList>
            <person name="Kawai M."/>
            <person name="Futagami T."/>
            <person name="Toyoda A."/>
            <person name="Takaki Y."/>
            <person name="Nishi S."/>
            <person name="Hori S."/>
            <person name="Arai W."/>
            <person name="Tsubouchi T."/>
            <person name="Morono Y."/>
            <person name="Uchiyama I."/>
            <person name="Ito T."/>
            <person name="Fujiyama A."/>
            <person name="Inagaki F."/>
            <person name="Takami H."/>
        </authorList>
    </citation>
    <scope>NUCLEOTIDE SEQUENCE</scope>
    <source>
        <strain evidence="2">Expedition CK06-06</strain>
    </source>
</reference>
<organism evidence="2">
    <name type="scientific">marine sediment metagenome</name>
    <dbReference type="NCBI Taxonomy" id="412755"/>
    <lineage>
        <taxon>unclassified sequences</taxon>
        <taxon>metagenomes</taxon>
        <taxon>ecological metagenomes</taxon>
    </lineage>
</organism>
<name>X1I9V1_9ZZZZ</name>
<evidence type="ECO:0000313" key="2">
    <source>
        <dbReference type="EMBL" id="GAH66040.1"/>
    </source>
</evidence>
<dbReference type="InterPro" id="IPR004843">
    <property type="entry name" value="Calcineurin-like_PHP"/>
</dbReference>
<dbReference type="Pfam" id="PF00149">
    <property type="entry name" value="Metallophos"/>
    <property type="match status" value="1"/>
</dbReference>
<protein>
    <recommendedName>
        <fullName evidence="1">Calcineurin-like phosphoesterase domain-containing protein</fullName>
    </recommendedName>
</protein>
<evidence type="ECO:0000259" key="1">
    <source>
        <dbReference type="Pfam" id="PF00149"/>
    </source>
</evidence>
<dbReference type="EMBL" id="BARU01029363">
    <property type="protein sequence ID" value="GAH66040.1"/>
    <property type="molecule type" value="Genomic_DNA"/>
</dbReference>
<dbReference type="GO" id="GO:0016787">
    <property type="term" value="F:hydrolase activity"/>
    <property type="evidence" value="ECO:0007669"/>
    <property type="project" value="InterPro"/>
</dbReference>
<proteinExistence type="predicted"/>
<sequence length="70" mass="8029">MRLLFFTDSHLRSATPPGRTDSYPRSLKKKFEIIKRIKDKEKVDVILCGGDVFDRPTPAFGFTSGIHKDF</sequence>
<feature type="domain" description="Calcineurin-like phosphoesterase" evidence="1">
    <location>
        <begin position="1"/>
        <end position="56"/>
    </location>
</feature>
<accession>X1I9V1</accession>
<dbReference type="Gene3D" id="3.60.21.10">
    <property type="match status" value="1"/>
</dbReference>
<comment type="caution">
    <text evidence="2">The sequence shown here is derived from an EMBL/GenBank/DDBJ whole genome shotgun (WGS) entry which is preliminary data.</text>
</comment>
<dbReference type="SUPFAM" id="SSF56300">
    <property type="entry name" value="Metallo-dependent phosphatases"/>
    <property type="match status" value="1"/>
</dbReference>
<gene>
    <name evidence="2" type="ORF">S03H2_46719</name>
</gene>